<gene>
    <name evidence="7" type="ORF">EUGRSUZ_H02599</name>
</gene>
<dbReference type="InterPro" id="IPR025265">
    <property type="entry name" value="WPP_dom"/>
</dbReference>
<dbReference type="Gene3D" id="1.10.246.200">
    <property type="entry name" value="WPP domain"/>
    <property type="match status" value="1"/>
</dbReference>
<dbReference type="GO" id="GO:0005634">
    <property type="term" value="C:nucleus"/>
    <property type="evidence" value="ECO:0007669"/>
    <property type="project" value="UniProtKB-SubCell"/>
</dbReference>
<feature type="region of interest" description="Disordered" evidence="5">
    <location>
        <begin position="1"/>
        <end position="31"/>
    </location>
</feature>
<evidence type="ECO:0000256" key="3">
    <source>
        <dbReference type="ARBA" id="ARBA00022490"/>
    </source>
</evidence>
<dbReference type="Pfam" id="PF13943">
    <property type="entry name" value="WPP"/>
    <property type="match status" value="1"/>
</dbReference>
<dbReference type="FunCoup" id="A0A059B165">
    <property type="interactions" value="1947"/>
</dbReference>
<feature type="compositionally biased region" description="Pro residues" evidence="5">
    <location>
        <begin position="7"/>
        <end position="21"/>
    </location>
</feature>
<dbReference type="PANTHER" id="PTHR34362:SF1">
    <property type="entry name" value="WPP DOMAIN-CONTAINING PROTEIN 1-RELATED"/>
    <property type="match status" value="1"/>
</dbReference>
<sequence length="145" mass="15489">MSASEEAPPPPPPPPPQPQQQPDPDVAYRIWPPTQPTREAIVSRLVETLSSPSGLSARYGTFPPDEAASVARAVEREAFASTGAASSADDDEADVLQAYATAIGRRLLHSVQPRARTAPDRGSSPLRSPEEVDVSAGLEYEVEKF</sequence>
<keyword evidence="4" id="KW-0539">Nucleus</keyword>
<organism evidence="7">
    <name type="scientific">Eucalyptus grandis</name>
    <name type="common">Flooded gum</name>
    <dbReference type="NCBI Taxonomy" id="71139"/>
    <lineage>
        <taxon>Eukaryota</taxon>
        <taxon>Viridiplantae</taxon>
        <taxon>Streptophyta</taxon>
        <taxon>Embryophyta</taxon>
        <taxon>Tracheophyta</taxon>
        <taxon>Spermatophyta</taxon>
        <taxon>Magnoliopsida</taxon>
        <taxon>eudicotyledons</taxon>
        <taxon>Gunneridae</taxon>
        <taxon>Pentapetalae</taxon>
        <taxon>rosids</taxon>
        <taxon>malvids</taxon>
        <taxon>Myrtales</taxon>
        <taxon>Myrtaceae</taxon>
        <taxon>Myrtoideae</taxon>
        <taxon>Eucalypteae</taxon>
        <taxon>Eucalyptus</taxon>
    </lineage>
</organism>
<protein>
    <recommendedName>
        <fullName evidence="6">WPP domain-containing protein</fullName>
    </recommendedName>
</protein>
<dbReference type="GO" id="GO:0048527">
    <property type="term" value="P:lateral root development"/>
    <property type="evidence" value="ECO:0007669"/>
    <property type="project" value="InterPro"/>
</dbReference>
<evidence type="ECO:0000256" key="5">
    <source>
        <dbReference type="SAM" id="MobiDB-lite"/>
    </source>
</evidence>
<evidence type="ECO:0000259" key="6">
    <source>
        <dbReference type="Pfam" id="PF13943"/>
    </source>
</evidence>
<evidence type="ECO:0000256" key="4">
    <source>
        <dbReference type="ARBA" id="ARBA00023242"/>
    </source>
</evidence>
<reference evidence="7" key="1">
    <citation type="submission" date="2013-07" db="EMBL/GenBank/DDBJ databases">
        <title>The genome of Eucalyptus grandis.</title>
        <authorList>
            <person name="Schmutz J."/>
            <person name="Hayes R."/>
            <person name="Myburg A."/>
            <person name="Tuskan G."/>
            <person name="Grattapaglia D."/>
            <person name="Rokhsar D.S."/>
        </authorList>
    </citation>
    <scope>NUCLEOTIDE SEQUENCE</scope>
    <source>
        <tissue evidence="7">Leaf extractions</tissue>
    </source>
</reference>
<feature type="region of interest" description="Disordered" evidence="5">
    <location>
        <begin position="109"/>
        <end position="136"/>
    </location>
</feature>
<evidence type="ECO:0000256" key="2">
    <source>
        <dbReference type="ARBA" id="ARBA00004496"/>
    </source>
</evidence>
<accession>A0A059B165</accession>
<evidence type="ECO:0000256" key="1">
    <source>
        <dbReference type="ARBA" id="ARBA00004123"/>
    </source>
</evidence>
<name>A0A059B165_EUCGR</name>
<comment type="subcellular location">
    <subcellularLocation>
        <location evidence="2">Cytoplasm</location>
    </subcellularLocation>
    <subcellularLocation>
        <location evidence="1">Nucleus</location>
    </subcellularLocation>
</comment>
<dbReference type="InterPro" id="IPR038214">
    <property type="entry name" value="WPP_sf"/>
</dbReference>
<proteinExistence type="predicted"/>
<dbReference type="STRING" id="71139.A0A059B165"/>
<dbReference type="InParanoid" id="A0A059B165"/>
<dbReference type="OMA" id="KHISKLM"/>
<dbReference type="GO" id="GO:0005737">
    <property type="term" value="C:cytoplasm"/>
    <property type="evidence" value="ECO:0007669"/>
    <property type="project" value="UniProtKB-SubCell"/>
</dbReference>
<evidence type="ECO:0000313" key="7">
    <source>
        <dbReference type="EMBL" id="KCW59863.1"/>
    </source>
</evidence>
<keyword evidence="3" id="KW-0963">Cytoplasm</keyword>
<dbReference type="GO" id="GO:0000278">
    <property type="term" value="P:mitotic cell cycle"/>
    <property type="evidence" value="ECO:0007669"/>
    <property type="project" value="InterPro"/>
</dbReference>
<dbReference type="InterPro" id="IPR044692">
    <property type="entry name" value="WPP1/2/3"/>
</dbReference>
<dbReference type="Gramene" id="KCW59863">
    <property type="protein sequence ID" value="KCW59863"/>
    <property type="gene ID" value="EUGRSUZ_H02599"/>
</dbReference>
<dbReference type="EMBL" id="KK198760">
    <property type="protein sequence ID" value="KCW59863.1"/>
    <property type="molecule type" value="Genomic_DNA"/>
</dbReference>
<dbReference type="PANTHER" id="PTHR34362">
    <property type="entry name" value="WPP DOMAIN-CONTAINING PROTEIN 1-RELATED"/>
    <property type="match status" value="1"/>
</dbReference>
<dbReference type="AlphaFoldDB" id="A0A059B165"/>
<feature type="domain" description="WPP" evidence="6">
    <location>
        <begin position="29"/>
        <end position="118"/>
    </location>
</feature>